<feature type="binding site" evidence="9">
    <location>
        <position position="176"/>
    </location>
    <ligand>
        <name>ATP</name>
        <dbReference type="ChEBI" id="CHEBI:30616"/>
    </ligand>
</feature>
<keyword evidence="7 9" id="KW-0067">ATP-binding</keyword>
<dbReference type="GO" id="GO:0005524">
    <property type="term" value="F:ATP binding"/>
    <property type="evidence" value="ECO:0007669"/>
    <property type="project" value="UniProtKB-KW"/>
</dbReference>
<dbReference type="PANTHER" id="PTHR21299">
    <property type="entry name" value="CYTIDYLATE KINASE/PANTOATE-BETA-ALANINE LIGASE"/>
    <property type="match status" value="1"/>
</dbReference>
<comment type="similarity">
    <text evidence="2 9">Belongs to the pantothenate synthetase family.</text>
</comment>
<dbReference type="RefSeq" id="WP_151573060.1">
    <property type="nucleotide sequence ID" value="NZ_WBOT01000002.1"/>
</dbReference>
<dbReference type="CDD" id="cd00560">
    <property type="entry name" value="PanC"/>
    <property type="match status" value="1"/>
</dbReference>
<feature type="binding site" evidence="9">
    <location>
        <position position="153"/>
    </location>
    <ligand>
        <name>(R)-pantoate</name>
        <dbReference type="ChEBI" id="CHEBI:15980"/>
    </ligand>
</feature>
<keyword evidence="6 9" id="KW-0547">Nucleotide-binding</keyword>
<dbReference type="OrthoDB" id="9773087at2"/>
<feature type="binding site" evidence="9">
    <location>
        <begin position="30"/>
        <end position="37"/>
    </location>
    <ligand>
        <name>ATP</name>
        <dbReference type="ChEBI" id="CHEBI:30616"/>
    </ligand>
</feature>
<dbReference type="AlphaFoldDB" id="A0A7V7RMR2"/>
<comment type="caution">
    <text evidence="10">The sequence shown here is derived from an EMBL/GenBank/DDBJ whole genome shotgun (WGS) entry which is preliminary data.</text>
</comment>
<dbReference type="SUPFAM" id="SSF52374">
    <property type="entry name" value="Nucleotidylyl transferase"/>
    <property type="match status" value="1"/>
</dbReference>
<dbReference type="UniPathway" id="UPA00028">
    <property type="reaction ID" value="UER00005"/>
</dbReference>
<keyword evidence="11" id="KW-1185">Reference proteome</keyword>
<proteinExistence type="inferred from homology"/>
<comment type="pathway">
    <text evidence="1 9">Cofactor biosynthesis; (R)-pantothenate biosynthesis; (R)-pantothenate from (R)-pantoate and beta-alanine: step 1/1.</text>
</comment>
<dbReference type="InterPro" id="IPR003721">
    <property type="entry name" value="Pantoate_ligase"/>
</dbReference>
<keyword evidence="4 9" id="KW-0436">Ligase</keyword>
<protein>
    <recommendedName>
        <fullName evidence="9">Pantothenate synthetase</fullName>
        <shortName evidence="9">PS</shortName>
        <ecNumber evidence="9">6.3.2.1</ecNumber>
    </recommendedName>
    <alternativeName>
        <fullName evidence="9">Pantoate--beta-alanine ligase</fullName>
    </alternativeName>
    <alternativeName>
        <fullName evidence="9">Pantoate-activating enzyme</fullName>
    </alternativeName>
</protein>
<dbReference type="GO" id="GO:0004592">
    <property type="term" value="F:pantoate-beta-alanine ligase activity"/>
    <property type="evidence" value="ECO:0007669"/>
    <property type="project" value="UniProtKB-UniRule"/>
</dbReference>
<dbReference type="GO" id="GO:0005829">
    <property type="term" value="C:cytosol"/>
    <property type="evidence" value="ECO:0007669"/>
    <property type="project" value="TreeGrafter"/>
</dbReference>
<dbReference type="GO" id="GO:0015940">
    <property type="term" value="P:pantothenate biosynthetic process"/>
    <property type="evidence" value="ECO:0007669"/>
    <property type="project" value="UniProtKB-UniRule"/>
</dbReference>
<dbReference type="Gene3D" id="3.30.1300.10">
    <property type="entry name" value="Pantoate-beta-alanine ligase, C-terminal domain"/>
    <property type="match status" value="1"/>
</dbReference>
<feature type="binding site" evidence="9">
    <location>
        <begin position="184"/>
        <end position="187"/>
    </location>
    <ligand>
        <name>ATP</name>
        <dbReference type="ChEBI" id="CHEBI:30616"/>
    </ligand>
</feature>
<accession>A0A7V7RMR2</accession>
<organism evidence="10 11">
    <name type="scientific">Bacillus mesophilum</name>
    <dbReference type="NCBI Taxonomy" id="1071718"/>
    <lineage>
        <taxon>Bacteria</taxon>
        <taxon>Bacillati</taxon>
        <taxon>Bacillota</taxon>
        <taxon>Bacilli</taxon>
        <taxon>Bacillales</taxon>
        <taxon>Bacillaceae</taxon>
        <taxon>Bacillus</taxon>
    </lineage>
</organism>
<dbReference type="Pfam" id="PF02569">
    <property type="entry name" value="Pantoate_ligase"/>
    <property type="match status" value="1"/>
</dbReference>
<evidence type="ECO:0000256" key="5">
    <source>
        <dbReference type="ARBA" id="ARBA00022655"/>
    </source>
</evidence>
<keyword evidence="3 9" id="KW-0963">Cytoplasm</keyword>
<name>A0A7V7RMR2_9BACI</name>
<evidence type="ECO:0000256" key="3">
    <source>
        <dbReference type="ARBA" id="ARBA00022490"/>
    </source>
</evidence>
<comment type="function">
    <text evidence="9">Catalyzes the condensation of pantoate with beta-alanine in an ATP-dependent reaction via a pantoyl-adenylate intermediate.</text>
</comment>
<dbReference type="PANTHER" id="PTHR21299:SF1">
    <property type="entry name" value="PANTOATE--BETA-ALANINE LIGASE"/>
    <property type="match status" value="1"/>
</dbReference>
<dbReference type="InterPro" id="IPR042176">
    <property type="entry name" value="Pantoate_ligase_C"/>
</dbReference>
<reference evidence="10 11" key="1">
    <citation type="journal article" date="2014" name="Arch. Microbiol.">
        <title>Bacillus mesophilum sp. nov., strain IITR-54T, a novel 4-chlorobiphenyl dechlorinating bacterium.</title>
        <authorList>
            <person name="Manickam N."/>
            <person name="Singh N.K."/>
            <person name="Bajaj A."/>
            <person name="Kumar R.M."/>
            <person name="Kaur G."/>
            <person name="Kaur N."/>
            <person name="Bala M."/>
            <person name="Kumar A."/>
            <person name="Mayilraj S."/>
        </authorList>
    </citation>
    <scope>NUCLEOTIDE SEQUENCE [LARGE SCALE GENOMIC DNA]</scope>
    <source>
        <strain evidence="10 11">IITR-54</strain>
    </source>
</reference>
<evidence type="ECO:0000256" key="9">
    <source>
        <dbReference type="HAMAP-Rule" id="MF_00158"/>
    </source>
</evidence>
<evidence type="ECO:0000256" key="4">
    <source>
        <dbReference type="ARBA" id="ARBA00022598"/>
    </source>
</evidence>
<dbReference type="NCBIfam" id="TIGR00018">
    <property type="entry name" value="panC"/>
    <property type="match status" value="1"/>
</dbReference>
<dbReference type="InterPro" id="IPR004821">
    <property type="entry name" value="Cyt_trans-like"/>
</dbReference>
<dbReference type="Proteomes" id="UP000441354">
    <property type="component" value="Unassembled WGS sequence"/>
</dbReference>
<feature type="binding site" evidence="9">
    <location>
        <position position="61"/>
    </location>
    <ligand>
        <name>beta-alanine</name>
        <dbReference type="ChEBI" id="CHEBI:57966"/>
    </ligand>
</feature>
<comment type="subunit">
    <text evidence="9">Homodimer.</text>
</comment>
<dbReference type="InterPro" id="IPR014729">
    <property type="entry name" value="Rossmann-like_a/b/a_fold"/>
</dbReference>
<dbReference type="NCBIfam" id="TIGR00125">
    <property type="entry name" value="cyt_tran_rel"/>
    <property type="match status" value="1"/>
</dbReference>
<gene>
    <name evidence="9" type="primary">panC</name>
    <name evidence="10" type="ORF">F7732_06100</name>
</gene>
<dbReference type="HAMAP" id="MF_00158">
    <property type="entry name" value="PanC"/>
    <property type="match status" value="1"/>
</dbReference>
<feature type="active site" description="Proton donor" evidence="9">
    <location>
        <position position="37"/>
    </location>
</feature>
<feature type="binding site" evidence="9">
    <location>
        <begin position="147"/>
        <end position="150"/>
    </location>
    <ligand>
        <name>ATP</name>
        <dbReference type="ChEBI" id="CHEBI:30616"/>
    </ligand>
</feature>
<keyword evidence="5 9" id="KW-0566">Pantothenate biosynthesis</keyword>
<comment type="miscellaneous">
    <text evidence="9">The reaction proceeds by a bi uni uni bi ping pong mechanism.</text>
</comment>
<evidence type="ECO:0000313" key="11">
    <source>
        <dbReference type="Proteomes" id="UP000441354"/>
    </source>
</evidence>
<dbReference type="FunFam" id="3.40.50.620:FF:000013">
    <property type="entry name" value="Pantothenate synthetase"/>
    <property type="match status" value="1"/>
</dbReference>
<evidence type="ECO:0000256" key="7">
    <source>
        <dbReference type="ARBA" id="ARBA00022840"/>
    </source>
</evidence>
<sequence>MKVIRSVKEMQNTMLEQKSSGKSIGFVPTMGYLHEGHLTLIKQARRENDVVAVSIFVNPLQFGANEDLSTYPRDFERDSQLAEESGADYLFYPDASEMYPRPLAIKVTVGDRTDVLCGRSRPGHFDGVAAVLLKLFNIVVPDFAYFGMKDAQQVAVIDMLITDYNIPVTLKTVETVRESDGLAKSSRNVYLQPNEREEAVILNKSLNEAREGIINGERDPEKVLSFMRERIQQNSSGTIDYIELYSYPELKPVKEIKGTIIIALAVKFTKARLIDNTIISI</sequence>
<comment type="catalytic activity">
    <reaction evidence="8 9">
        <text>(R)-pantoate + beta-alanine + ATP = (R)-pantothenate + AMP + diphosphate + H(+)</text>
        <dbReference type="Rhea" id="RHEA:10912"/>
        <dbReference type="ChEBI" id="CHEBI:15378"/>
        <dbReference type="ChEBI" id="CHEBI:15980"/>
        <dbReference type="ChEBI" id="CHEBI:29032"/>
        <dbReference type="ChEBI" id="CHEBI:30616"/>
        <dbReference type="ChEBI" id="CHEBI:33019"/>
        <dbReference type="ChEBI" id="CHEBI:57966"/>
        <dbReference type="ChEBI" id="CHEBI:456215"/>
        <dbReference type="EC" id="6.3.2.1"/>
    </reaction>
</comment>
<feature type="binding site" evidence="9">
    <location>
        <position position="61"/>
    </location>
    <ligand>
        <name>(R)-pantoate</name>
        <dbReference type="ChEBI" id="CHEBI:15980"/>
    </ligand>
</feature>
<dbReference type="Gene3D" id="3.40.50.620">
    <property type="entry name" value="HUPs"/>
    <property type="match status" value="1"/>
</dbReference>
<evidence type="ECO:0000256" key="2">
    <source>
        <dbReference type="ARBA" id="ARBA00009256"/>
    </source>
</evidence>
<dbReference type="FunFam" id="3.30.1300.10:FF:000001">
    <property type="entry name" value="Pantothenate synthetase"/>
    <property type="match status" value="1"/>
</dbReference>
<evidence type="ECO:0000256" key="6">
    <source>
        <dbReference type="ARBA" id="ARBA00022741"/>
    </source>
</evidence>
<comment type="subcellular location">
    <subcellularLocation>
        <location evidence="9">Cytoplasm</location>
    </subcellularLocation>
</comment>
<evidence type="ECO:0000256" key="8">
    <source>
        <dbReference type="ARBA" id="ARBA00048258"/>
    </source>
</evidence>
<evidence type="ECO:0000313" key="10">
    <source>
        <dbReference type="EMBL" id="KAB2333657.1"/>
    </source>
</evidence>
<dbReference type="EC" id="6.3.2.1" evidence="9"/>
<dbReference type="EMBL" id="WBOT01000002">
    <property type="protein sequence ID" value="KAB2333657.1"/>
    <property type="molecule type" value="Genomic_DNA"/>
</dbReference>
<evidence type="ECO:0000256" key="1">
    <source>
        <dbReference type="ARBA" id="ARBA00004990"/>
    </source>
</evidence>